<organism evidence="2 3">
    <name type="scientific">Podila verticillata NRRL 6337</name>
    <dbReference type="NCBI Taxonomy" id="1069443"/>
    <lineage>
        <taxon>Eukaryota</taxon>
        <taxon>Fungi</taxon>
        <taxon>Fungi incertae sedis</taxon>
        <taxon>Mucoromycota</taxon>
        <taxon>Mortierellomycotina</taxon>
        <taxon>Mortierellomycetes</taxon>
        <taxon>Mortierellales</taxon>
        <taxon>Mortierellaceae</taxon>
        <taxon>Podila</taxon>
    </lineage>
</organism>
<evidence type="ECO:0000256" key="1">
    <source>
        <dbReference type="SAM" id="MobiDB-lite"/>
    </source>
</evidence>
<sequence>MEIAQYLSTKELLTCIRVSRTCEAHFTPALWTTLPLEKMVVKKNKSPPPIQWNADSVRHLSIKVSTFSKGLSSFQTNVLRECRNVKFFQIEATPVEEDLQILQFEDKVWTVLTKFVKENQGICRVDLGNGNINYSKDFIQALAMLPALEHFKAEYIVLQGRQLGQLLRLLPPDSGTNHVTALKSFSTSGAWMEGVEGLKRIAADKTLLTLTSFNLTGAYNLTWNEQVDLICRFPKLEILEWFYIDRKSCTEEFRANDFVTKIFKKCPRIKKLAFLSTVRMSPKIADYQNNINDKHLETIFRSAPVGLERINVNRSKFGPLAFKSLKSRPFFSTLKELDLDHCYEFTSQMAVECLESCSGLTKFVVVEISAADIARSAKKQGSKKWKCRNMEYLKAHITQLGSVDPPHANASQKVQDQYKKSLQLHKTVLGQLSIMTRLTHLDVGRSKIPSIFGSDEESLYSSEEDDEESLCSSEEDEEDWEDYEDTRDMNPIQTMLMKQIRKAMEREFLGLGIDRGSTGDKRAKNGYLTLRGDAGLNILATWSQLRYLNVQDLKQSMSSDDAHWIQKNWPRLHTIEGELHSQAQKSQVLKAIALGDRIFK</sequence>
<dbReference type="EMBL" id="KN042434">
    <property type="protein sequence ID" value="KFH62006.1"/>
    <property type="molecule type" value="Genomic_DNA"/>
</dbReference>
<feature type="region of interest" description="Disordered" evidence="1">
    <location>
        <begin position="455"/>
        <end position="486"/>
    </location>
</feature>
<dbReference type="Proteomes" id="UP000243308">
    <property type="component" value="Unassembled WGS sequence"/>
</dbReference>
<protein>
    <submittedName>
        <fullName evidence="2">Uncharacterized protein</fullName>
    </submittedName>
</protein>
<reference evidence="2 3" key="1">
    <citation type="submission" date="2011-02" db="EMBL/GenBank/DDBJ databases">
        <title>The Genome Sequence of Mortierella verticillata NRRL 6337.</title>
        <authorList>
            <consortium name="The Broad Institute Genome Sequencing Platform"/>
            <person name="Russ C."/>
            <person name="Cuomo C."/>
            <person name="Burger G."/>
            <person name="Gray M.W."/>
            <person name="Holland P.W.H."/>
            <person name="King N."/>
            <person name="Lang F.B.F."/>
            <person name="Roger A.J."/>
            <person name="Ruiz-Trillo I."/>
            <person name="Young S.K."/>
            <person name="Zeng Q."/>
            <person name="Gargeya S."/>
            <person name="Alvarado L."/>
            <person name="Berlin A."/>
            <person name="Chapman S.B."/>
            <person name="Chen Z."/>
            <person name="Freedman E."/>
            <person name="Gellesch M."/>
            <person name="Goldberg J."/>
            <person name="Griggs A."/>
            <person name="Gujja S."/>
            <person name="Heilman E."/>
            <person name="Heiman D."/>
            <person name="Howarth C."/>
            <person name="Mehta T."/>
            <person name="Neiman D."/>
            <person name="Pearson M."/>
            <person name="Roberts A."/>
            <person name="Saif S."/>
            <person name="Shea T."/>
            <person name="Shenoy N."/>
            <person name="Sisk P."/>
            <person name="Stolte C."/>
            <person name="Sykes S."/>
            <person name="White J."/>
            <person name="Yandava C."/>
            <person name="Haas B."/>
            <person name="Nusbaum C."/>
            <person name="Birren B."/>
        </authorList>
    </citation>
    <scope>NUCLEOTIDE SEQUENCE [LARGE SCALE GENOMIC DNA]</scope>
    <source>
        <strain evidence="2 3">NRRL 6337</strain>
    </source>
</reference>
<keyword evidence="3" id="KW-1185">Reference proteome</keyword>
<dbReference type="Gene3D" id="3.80.10.10">
    <property type="entry name" value="Ribonuclease Inhibitor"/>
    <property type="match status" value="1"/>
</dbReference>
<dbReference type="SUPFAM" id="SSF52047">
    <property type="entry name" value="RNI-like"/>
    <property type="match status" value="1"/>
</dbReference>
<evidence type="ECO:0000313" key="3">
    <source>
        <dbReference type="Proteomes" id="UP000243308"/>
    </source>
</evidence>
<evidence type="ECO:0000313" key="2">
    <source>
        <dbReference type="EMBL" id="KFH62006.1"/>
    </source>
</evidence>
<dbReference type="OrthoDB" id="2449834at2759"/>
<proteinExistence type="predicted"/>
<gene>
    <name evidence="2" type="ORF">MVEG_12160</name>
</gene>
<accession>A0A086TJ79</accession>
<dbReference type="InterPro" id="IPR032675">
    <property type="entry name" value="LRR_dom_sf"/>
</dbReference>
<dbReference type="AlphaFoldDB" id="A0A086TJ79"/>
<name>A0A086TJ79_9FUNG</name>
<feature type="compositionally biased region" description="Acidic residues" evidence="1">
    <location>
        <begin position="455"/>
        <end position="485"/>
    </location>
</feature>